<feature type="coiled-coil region" evidence="1">
    <location>
        <begin position="1128"/>
        <end position="1196"/>
    </location>
</feature>
<evidence type="ECO:0000256" key="1">
    <source>
        <dbReference type="SAM" id="Coils"/>
    </source>
</evidence>
<evidence type="ECO:0000313" key="4">
    <source>
        <dbReference type="Proteomes" id="UP001384579"/>
    </source>
</evidence>
<keyword evidence="2" id="KW-0472">Membrane</keyword>
<dbReference type="RefSeq" id="WP_340541536.1">
    <property type="nucleotide sequence ID" value="NZ_JBBLXS010000165.1"/>
</dbReference>
<gene>
    <name evidence="3" type="ORF">WMG39_13920</name>
</gene>
<keyword evidence="2" id="KW-1133">Transmembrane helix</keyword>
<feature type="coiled-coil region" evidence="1">
    <location>
        <begin position="926"/>
        <end position="1009"/>
    </location>
</feature>
<feature type="coiled-coil region" evidence="1">
    <location>
        <begin position="313"/>
        <end position="373"/>
    </location>
</feature>
<evidence type="ECO:0000313" key="3">
    <source>
        <dbReference type="EMBL" id="MEK0185934.1"/>
    </source>
</evidence>
<dbReference type="EMBL" id="JBBLXS010000165">
    <property type="protein sequence ID" value="MEK0185934.1"/>
    <property type="molecule type" value="Genomic_DNA"/>
</dbReference>
<keyword evidence="2" id="KW-0812">Transmembrane</keyword>
<accession>A0ABU8YNE0</accession>
<feature type="non-terminal residue" evidence="3">
    <location>
        <position position="1"/>
    </location>
</feature>
<feature type="coiled-coil region" evidence="1">
    <location>
        <begin position="259"/>
        <end position="286"/>
    </location>
</feature>
<dbReference type="Proteomes" id="UP001384579">
    <property type="component" value="Unassembled WGS sequence"/>
</dbReference>
<keyword evidence="1" id="KW-0175">Coiled coil</keyword>
<proteinExistence type="predicted"/>
<feature type="transmembrane region" description="Helical" evidence="2">
    <location>
        <begin position="1528"/>
        <end position="1550"/>
    </location>
</feature>
<evidence type="ECO:0000256" key="2">
    <source>
        <dbReference type="SAM" id="Phobius"/>
    </source>
</evidence>
<keyword evidence="4" id="KW-1185">Reference proteome</keyword>
<reference evidence="3 4" key="1">
    <citation type="journal article" date="2020" name="Harmful Algae">
        <title>Molecular and morphological characterization of a novel dihydroanatoxin-a producing Microcoleus species (cyanobacteria) from the Russian River, California, USA.</title>
        <authorList>
            <person name="Conklin K.Y."/>
            <person name="Stancheva R."/>
            <person name="Otten T.G."/>
            <person name="Fadness R."/>
            <person name="Boyer G.L."/>
            <person name="Read B."/>
            <person name="Zhang X."/>
            <person name="Sheath R.G."/>
        </authorList>
    </citation>
    <scope>NUCLEOTIDE SEQUENCE [LARGE SCALE GENOMIC DNA]</scope>
    <source>
        <strain evidence="3 4">PTRS2</strain>
    </source>
</reference>
<protein>
    <submittedName>
        <fullName evidence="3">Uncharacterized protein</fullName>
    </submittedName>
</protein>
<feature type="coiled-coil region" evidence="1">
    <location>
        <begin position="744"/>
        <end position="775"/>
    </location>
</feature>
<name>A0ABU8YNE0_9CYAN</name>
<feature type="coiled-coil region" evidence="1">
    <location>
        <begin position="135"/>
        <end position="162"/>
    </location>
</feature>
<comment type="caution">
    <text evidence="3">The sequence shown here is derived from an EMBL/GenBank/DDBJ whole genome shotgun (WGS) entry which is preliminary data.</text>
</comment>
<sequence length="1688" mass="186501">TQVTATQSLLATRQAGEADRQQLADLQSQLKPVQENLQKGRSLQTSLADTQQALAFTNLQIGNQNLVIQSAIDNDAGLAAAERSYLNLADASRQKMWYWNGSAWAYNAGEAAAYRSHLQTASLMADERNKLWQRRQEAAKKINELTQKAAEQQSQIASLNSQLQALGGVPQLEAEFNRVQSAIASVNQRLQPLQNQENQLIKTIQNAASQAANLAAELAQTTQLKSTALRQLIGLGMLASESDVDFFATQVEPQVNTHLEKLRGQGQDLTNQINSINELVADWEQQLVNTTDPVSQEYLNNLIQLSKSQISSLEALQASSQTAADDLAKLLKQATEALLPLRQKQELEIRQKLESNENRLNALQSQLNSENAAEAAIKDDTVLAHAQLTDQVRQDLTNSVNNTTQELLEGNPMTKKLGDNQQKLSESVDALIAEIDSQFADPYGAYQRSEANLEDGIKTLGVVENRADALDTAFTSTEQAIEKIKLRIKQDEELWQEIAPIAMRYGVESQELKDYQAQVKSILGSKTSQTEIDAATKELRAQFLKDHPENGTAINLLQGSTLEGRSSNQHISNLLNSTVDTLLAADAVEGRNPNQALFDKAKAEQASHEAQGYAALAHANWLEQRAAYHWSVSRKNGPYWYEQRWVKRRSGKGHWETVTHVDHDWILWNNYSQLFPQVRQQGIAHLAEADKWRKEKERIEPLAKQWTDANNAANEAQPPVKEARDFFAQLEEARKSIPGDKIQLESLEKLLPTLKQQLEQAESEAAAQNAKVQQQWEEYDTNSEEYRAAVADILARRGELNKQAIETQQEIADVEKWVERQSVALAPELAGTKALIDSLKQQQQAIANQITEFVKQGATVDGLQDLYSKEAQLKQTLQLVTNKAAILTAQQTALTQKRTLLTAQNEVIIAEQRLLDAYTKDPDADTSNLQQQLQDARAALAEAQRLAEQAEAASKILTAPLQQLKEDLLVQNDEHLKQARENQQILKALVEATQANANYTIQAAQKQQEVNNFEFQILQRLQQATDAGFKEAKALLDVAKNNDMATAAEIYYRDYSDLASDRGSKSSPGLAQPQDRILADRYYQEMLNNRELQRRSQAQADAFGAARKTAEAQMKTLQVQQEAAAKILSDLNDKIATTQEEREKKEQELAIAQARLDGITRIREQTEQTFIQLVTIEKLNLAQAQLEQEIAESRQQGIDEAVQARMDRDRVETARQRQETVAKIELLRQLQAEDNLRQSLNQARGNLGMTTLEATDDPVQLQTQLAGLLASLKDLETQQESDLPADLKALLAEVQGDIHLALQGKEASVVQDNLIKAMEGLIGQVQQYKTEINRIDLEEQWDTQLLQTAQQNLQSASKQLLEELQRTEDLGGERQVIDPLYLEALNKVAYAEQAVDISEDLAKQSKEMLDQIIKQRVAERKLRKKMFWMKLLGIVRNIIGILGFILQFTPLAPLGIALNLANAGIGIIQSAITGDWAGAIFQGVMAGVGFLTSAIPLPPGLTTGIQALMGLAQGSFDGIRSIMSGQGIVGFLQILGGVASAITSGLSSFIKSTSTAMEQVVLQVFNSLKTVPLQIYGAIEGIKNGDWVAGIGNILNAVGTLGSNFAGIFNNTAAQVFNFLNDAGSSVKVIGNAIKEGGIEGWLSGINGMLGIWGDDLVKLVDRLKGEPIDPVQFGEGNDETESCMAAP</sequence>
<organism evidence="3 4">
    <name type="scientific">Microcoleus anatoxicus PTRS2</name>
    <dbReference type="NCBI Taxonomy" id="2705321"/>
    <lineage>
        <taxon>Bacteria</taxon>
        <taxon>Bacillati</taxon>
        <taxon>Cyanobacteriota</taxon>
        <taxon>Cyanophyceae</taxon>
        <taxon>Oscillatoriophycideae</taxon>
        <taxon>Oscillatoriales</taxon>
        <taxon>Microcoleaceae</taxon>
        <taxon>Microcoleus</taxon>
        <taxon>Microcoleus anatoxicus</taxon>
    </lineage>
</organism>